<comment type="caution">
    <text evidence="5">The sequence shown here is derived from an EMBL/GenBank/DDBJ whole genome shotgun (WGS) entry which is preliminary data.</text>
</comment>
<dbReference type="EMBL" id="QURL01000010">
    <property type="protein sequence ID" value="RFC61978.1"/>
    <property type="molecule type" value="Genomic_DNA"/>
</dbReference>
<keyword evidence="6" id="KW-1185">Reference proteome</keyword>
<dbReference type="Pfam" id="PF00881">
    <property type="entry name" value="Nitroreductase"/>
    <property type="match status" value="1"/>
</dbReference>
<feature type="domain" description="Nitroreductase" evidence="4">
    <location>
        <begin position="31"/>
        <end position="205"/>
    </location>
</feature>
<reference evidence="5 6" key="1">
    <citation type="submission" date="2018-08" db="EMBL/GenBank/DDBJ databases">
        <title>Fulvimarina sp. 85, whole genome shotgun sequence.</title>
        <authorList>
            <person name="Tuo L."/>
        </authorList>
    </citation>
    <scope>NUCLEOTIDE SEQUENCE [LARGE SCALE GENOMIC DNA]</scope>
    <source>
        <strain evidence="5 6">85</strain>
    </source>
</reference>
<feature type="region of interest" description="Disordered" evidence="3">
    <location>
        <begin position="1"/>
        <end position="25"/>
    </location>
</feature>
<evidence type="ECO:0000256" key="2">
    <source>
        <dbReference type="ARBA" id="ARBA00023002"/>
    </source>
</evidence>
<dbReference type="Proteomes" id="UP000264310">
    <property type="component" value="Unassembled WGS sequence"/>
</dbReference>
<sequence>MILNSDISVPAGSAGPADPSDGRGMAARGLLRSRLSCQAFDPRATLSRAAIEGLIGAAVQAPSAFNLQNWRFVVAHSPNSRSRLKPAAYGQEKITDAAAVVIVVGIEPVSDAFSALMNRDEEDGRLPASERERLDRQIGRSYSDPCAGKAEAIRSASLAAMTLLLAAEADGIAACPMSGFDPAEVARAFALAAGETPVLLVALGRNADPAQVQKQRRPVSAVSSFA</sequence>
<organism evidence="5 6">
    <name type="scientific">Fulvimarina endophytica</name>
    <dbReference type="NCBI Taxonomy" id="2293836"/>
    <lineage>
        <taxon>Bacteria</taxon>
        <taxon>Pseudomonadati</taxon>
        <taxon>Pseudomonadota</taxon>
        <taxon>Alphaproteobacteria</taxon>
        <taxon>Hyphomicrobiales</taxon>
        <taxon>Aurantimonadaceae</taxon>
        <taxon>Fulvimarina</taxon>
    </lineage>
</organism>
<dbReference type="PANTHER" id="PTHR43673">
    <property type="entry name" value="NAD(P)H NITROREDUCTASE YDGI-RELATED"/>
    <property type="match status" value="1"/>
</dbReference>
<comment type="similarity">
    <text evidence="1">Belongs to the nitroreductase family.</text>
</comment>
<dbReference type="Gene3D" id="3.40.109.10">
    <property type="entry name" value="NADH Oxidase"/>
    <property type="match status" value="1"/>
</dbReference>
<evidence type="ECO:0000259" key="4">
    <source>
        <dbReference type="Pfam" id="PF00881"/>
    </source>
</evidence>
<dbReference type="InterPro" id="IPR029479">
    <property type="entry name" value="Nitroreductase"/>
</dbReference>
<evidence type="ECO:0000313" key="6">
    <source>
        <dbReference type="Proteomes" id="UP000264310"/>
    </source>
</evidence>
<proteinExistence type="inferred from homology"/>
<evidence type="ECO:0000256" key="1">
    <source>
        <dbReference type="ARBA" id="ARBA00007118"/>
    </source>
</evidence>
<dbReference type="SUPFAM" id="SSF55469">
    <property type="entry name" value="FMN-dependent nitroreductase-like"/>
    <property type="match status" value="1"/>
</dbReference>
<accession>A0A371WYC3</accession>
<evidence type="ECO:0000256" key="3">
    <source>
        <dbReference type="SAM" id="MobiDB-lite"/>
    </source>
</evidence>
<protein>
    <submittedName>
        <fullName evidence="5">Nitroreductase family protein</fullName>
    </submittedName>
</protein>
<dbReference type="InterPro" id="IPR000415">
    <property type="entry name" value="Nitroreductase-like"/>
</dbReference>
<dbReference type="AlphaFoldDB" id="A0A371WYC3"/>
<gene>
    <name evidence="5" type="ORF">DYI37_18160</name>
</gene>
<keyword evidence="2" id="KW-0560">Oxidoreductase</keyword>
<name>A0A371WYC3_9HYPH</name>
<dbReference type="GO" id="GO:0016491">
    <property type="term" value="F:oxidoreductase activity"/>
    <property type="evidence" value="ECO:0007669"/>
    <property type="project" value="UniProtKB-KW"/>
</dbReference>
<evidence type="ECO:0000313" key="5">
    <source>
        <dbReference type="EMBL" id="RFC61978.1"/>
    </source>
</evidence>